<protein>
    <recommendedName>
        <fullName evidence="4">Transmembrane protein</fullName>
    </recommendedName>
</protein>
<feature type="transmembrane region" description="Helical" evidence="1">
    <location>
        <begin position="249"/>
        <end position="268"/>
    </location>
</feature>
<dbReference type="AlphaFoldDB" id="A0A3E4XEV6"/>
<evidence type="ECO:0000256" key="1">
    <source>
        <dbReference type="SAM" id="Phobius"/>
    </source>
</evidence>
<dbReference type="RefSeq" id="WP_117749785.1">
    <property type="nucleotide sequence ID" value="NZ_QSTL01000019.1"/>
</dbReference>
<feature type="transmembrane region" description="Helical" evidence="1">
    <location>
        <begin position="32"/>
        <end position="50"/>
    </location>
</feature>
<feature type="transmembrane region" description="Helical" evidence="1">
    <location>
        <begin position="224"/>
        <end position="242"/>
    </location>
</feature>
<gene>
    <name evidence="2" type="ORF">DXC07_17230</name>
</gene>
<comment type="caution">
    <text evidence="2">The sequence shown here is derived from an EMBL/GenBank/DDBJ whole genome shotgun (WGS) entry which is preliminary data.</text>
</comment>
<organism evidence="2 3">
    <name type="scientific">Bacteroides uniformis</name>
    <dbReference type="NCBI Taxonomy" id="820"/>
    <lineage>
        <taxon>Bacteria</taxon>
        <taxon>Pseudomonadati</taxon>
        <taxon>Bacteroidota</taxon>
        <taxon>Bacteroidia</taxon>
        <taxon>Bacteroidales</taxon>
        <taxon>Bacteroidaceae</taxon>
        <taxon>Bacteroides</taxon>
    </lineage>
</organism>
<feature type="transmembrane region" description="Helical" evidence="1">
    <location>
        <begin position="314"/>
        <end position="335"/>
    </location>
</feature>
<keyword evidence="1" id="KW-0472">Membrane</keyword>
<feature type="transmembrane region" description="Helical" evidence="1">
    <location>
        <begin position="56"/>
        <end position="77"/>
    </location>
</feature>
<feature type="transmembrane region" description="Helical" evidence="1">
    <location>
        <begin position="368"/>
        <end position="388"/>
    </location>
</feature>
<keyword evidence="1" id="KW-0812">Transmembrane</keyword>
<evidence type="ECO:0000313" key="3">
    <source>
        <dbReference type="Proteomes" id="UP000261295"/>
    </source>
</evidence>
<accession>A0A3E4XEV6</accession>
<keyword evidence="1" id="KW-1133">Transmembrane helix</keyword>
<feature type="transmembrane region" description="Helical" evidence="1">
    <location>
        <begin position="195"/>
        <end position="218"/>
    </location>
</feature>
<feature type="transmembrane region" description="Helical" evidence="1">
    <location>
        <begin position="274"/>
        <end position="302"/>
    </location>
</feature>
<name>A0A3E4XEV6_BACUN</name>
<dbReference type="EMBL" id="QSTL01000019">
    <property type="protein sequence ID" value="RGM52987.1"/>
    <property type="molecule type" value="Genomic_DNA"/>
</dbReference>
<proteinExistence type="predicted"/>
<evidence type="ECO:0000313" key="2">
    <source>
        <dbReference type="EMBL" id="RGM52987.1"/>
    </source>
</evidence>
<sequence length="441" mass="51434">MNTTTKSIRTWKNKEGNLCFSYNMKQPMEKPLIIIIIGACIGTVILAEYLCFNTTYSLFPLLFLFMFTFMYWCVYLCKDNEVVEEMMMNKNVNLRLHNELKRYDKNVYEVKRKFHQDTKGTYGIITGTYMLVLLSNGEILEYELKYHKPTKTEHAYHEFIKRPIQCINPEHKKVIEIRSLIKWWTQITIPEKVKLSLIILAFVSIGIALTSLYSWIIIKLEWKAIVFFIGYIVIFMLLQSLISKSKNRIVKTINFAISLPIVITKILFNLMHPTIIVLMSYMCLGAYAFGVPIVIVIVLNFLLGLNISWETMFFITLAVGSIISVHGAKFIHWMIKEHSPLKNWENHKYEAVQTELALYVINKNNVNFLIYLAYFLFLSISGLMQIQYNEPLITTNIDSAILKAFLVFIAFSNMVNKSKDVEIKTKPLLDKMIRLITTHDE</sequence>
<feature type="transmembrane region" description="Helical" evidence="1">
    <location>
        <begin position="400"/>
        <end position="416"/>
    </location>
</feature>
<evidence type="ECO:0008006" key="4">
    <source>
        <dbReference type="Google" id="ProtNLM"/>
    </source>
</evidence>
<dbReference type="Proteomes" id="UP000261295">
    <property type="component" value="Unassembled WGS sequence"/>
</dbReference>
<reference evidence="2 3" key="1">
    <citation type="submission" date="2018-08" db="EMBL/GenBank/DDBJ databases">
        <title>A genome reference for cultivated species of the human gut microbiota.</title>
        <authorList>
            <person name="Zou Y."/>
            <person name="Xue W."/>
            <person name="Luo G."/>
        </authorList>
    </citation>
    <scope>NUCLEOTIDE SEQUENCE [LARGE SCALE GENOMIC DNA]</scope>
    <source>
        <strain evidence="2 3">OM07-9</strain>
    </source>
</reference>